<evidence type="ECO:0000313" key="1">
    <source>
        <dbReference type="EMBL" id="SEW06517.1"/>
    </source>
</evidence>
<accession>A0A1I0NXB1</accession>
<dbReference type="OrthoDB" id="7652364at2"/>
<sequence>MLKMNRRVFLVSSAAAGVASRVPQIAVQTAKSPPMRRILTLVYDKSLGMMRAVERLVP</sequence>
<dbReference type="RefSeq" id="WP_091429087.1">
    <property type="nucleotide sequence ID" value="NZ_FOJB01000001.1"/>
</dbReference>
<evidence type="ECO:0000313" key="2">
    <source>
        <dbReference type="Proteomes" id="UP000199650"/>
    </source>
</evidence>
<protein>
    <submittedName>
        <fullName evidence="1">Uncharacterized protein</fullName>
    </submittedName>
</protein>
<keyword evidence="2" id="KW-1185">Reference proteome</keyword>
<dbReference type="Proteomes" id="UP000199650">
    <property type="component" value="Unassembled WGS sequence"/>
</dbReference>
<gene>
    <name evidence="1" type="ORF">SAMN05444851_1177</name>
</gene>
<dbReference type="EMBL" id="FOJB01000001">
    <property type="protein sequence ID" value="SEW06517.1"/>
    <property type="molecule type" value="Genomic_DNA"/>
</dbReference>
<name>A0A1I0NXB1_9RHOB</name>
<proteinExistence type="predicted"/>
<dbReference type="AlphaFoldDB" id="A0A1I0NXB1"/>
<organism evidence="1 2">
    <name type="scientific">Aliiroseovarius sediminilitoris</name>
    <dbReference type="NCBI Taxonomy" id="1173584"/>
    <lineage>
        <taxon>Bacteria</taxon>
        <taxon>Pseudomonadati</taxon>
        <taxon>Pseudomonadota</taxon>
        <taxon>Alphaproteobacteria</taxon>
        <taxon>Rhodobacterales</taxon>
        <taxon>Paracoccaceae</taxon>
        <taxon>Aliiroseovarius</taxon>
    </lineage>
</organism>
<reference evidence="1 2" key="1">
    <citation type="submission" date="2016-10" db="EMBL/GenBank/DDBJ databases">
        <authorList>
            <person name="de Groot N.N."/>
        </authorList>
    </citation>
    <scope>NUCLEOTIDE SEQUENCE [LARGE SCALE GENOMIC DNA]</scope>
    <source>
        <strain evidence="1 2">DSM 29439</strain>
    </source>
</reference>